<dbReference type="VEuPathDB" id="VectorBase:ISCI019331"/>
<dbReference type="STRING" id="6945.B7PUZ1"/>
<dbReference type="HOGENOM" id="CLU_061046_0_0_1"/>
<dbReference type="InterPro" id="IPR032675">
    <property type="entry name" value="LRR_dom_sf"/>
</dbReference>
<dbReference type="AlphaFoldDB" id="B7PUZ1"/>
<dbReference type="SUPFAM" id="SSF52058">
    <property type="entry name" value="L domain-like"/>
    <property type="match status" value="1"/>
</dbReference>
<dbReference type="PANTHER" id="PTHR24364">
    <property type="entry name" value="LP06937P"/>
    <property type="match status" value="1"/>
</dbReference>
<dbReference type="InParanoid" id="B7PUZ1"/>
<dbReference type="PANTHER" id="PTHR24364:SF18">
    <property type="entry name" value="LP06937P"/>
    <property type="match status" value="1"/>
</dbReference>
<dbReference type="VEuPathDB" id="VectorBase:ISCW019331"/>
<evidence type="ECO:0000256" key="3">
    <source>
        <dbReference type="ARBA" id="ARBA00022737"/>
    </source>
</evidence>
<keyword evidence="1" id="KW-0433">Leucine-rich repeat</keyword>
<reference evidence="7" key="2">
    <citation type="submission" date="2020-05" db="UniProtKB">
        <authorList>
            <consortium name="EnsemblMetazoa"/>
        </authorList>
    </citation>
    <scope>IDENTIFICATION</scope>
    <source>
        <strain evidence="7">wikel</strain>
    </source>
</reference>
<dbReference type="InterPro" id="IPR001611">
    <property type="entry name" value="Leu-rich_rpt"/>
</dbReference>
<reference evidence="6 8" key="1">
    <citation type="submission" date="2008-03" db="EMBL/GenBank/DDBJ databases">
        <title>Annotation of Ixodes scapularis.</title>
        <authorList>
            <consortium name="Ixodes scapularis Genome Project Consortium"/>
            <person name="Caler E."/>
            <person name="Hannick L.I."/>
            <person name="Bidwell S."/>
            <person name="Joardar V."/>
            <person name="Thiagarajan M."/>
            <person name="Amedeo P."/>
            <person name="Galinsky K.J."/>
            <person name="Schobel S."/>
            <person name="Inman J."/>
            <person name="Hostetler J."/>
            <person name="Miller J."/>
            <person name="Hammond M."/>
            <person name="Megy K."/>
            <person name="Lawson D."/>
            <person name="Kodira C."/>
            <person name="Sutton G."/>
            <person name="Meyer J."/>
            <person name="Hill C.A."/>
            <person name="Birren B."/>
            <person name="Nene V."/>
            <person name="Collins F."/>
            <person name="Alarcon-Chaidez F."/>
            <person name="Wikel S."/>
            <person name="Strausberg R."/>
        </authorList>
    </citation>
    <scope>NUCLEOTIDE SEQUENCE [LARGE SCALE GENOMIC DNA]</scope>
    <source>
        <strain evidence="8">Wikel</strain>
        <strain evidence="6">Wikel colony</strain>
    </source>
</reference>
<dbReference type="VEuPathDB" id="VectorBase:ISCP_031284"/>
<evidence type="ECO:0000313" key="7">
    <source>
        <dbReference type="EnsemblMetazoa" id="ISCW019331-PA"/>
    </source>
</evidence>
<dbReference type="GO" id="GO:0016020">
    <property type="term" value="C:membrane"/>
    <property type="evidence" value="ECO:0000318"/>
    <property type="project" value="GO_Central"/>
</dbReference>
<dbReference type="Proteomes" id="UP000001555">
    <property type="component" value="Unassembled WGS sequence"/>
</dbReference>
<dbReference type="PROSITE" id="PS51450">
    <property type="entry name" value="LRR"/>
    <property type="match status" value="1"/>
</dbReference>
<dbReference type="EMBL" id="ABJB010858003">
    <property type="status" value="NOT_ANNOTATED_CDS"/>
    <property type="molecule type" value="Genomic_DNA"/>
</dbReference>
<sequence length="315" mass="35626">MSTWLLFSSTCVVFGWCLGFVLPAPTCLNTSRPMDEVYTCSELSSASDFFKHMERPQLHPRLTFVLRDSRVENLPSGVFQDFNATVLEFSNVTIEVFGPTEPSFFAGLEDTLEKIIFRDGSSLPQTWGTLKVLRKLKILRLSHMKDLDLSQDMNQLSSSLVAVEVLYSSIVHVDEDWLAQTSGLESLVIRDCNLKVFLRSMLPRPAPKLWNLDLVMNNITQLPKDFGQEFPTLKFLDLQSNQISAIEKECLAPLLTSKAEAIELGDNPLHCDCQIGHLRLFSERVLSATCNTPETLRRRQVHTLTDEELQCDALV</sequence>
<accession>B7PUZ1</accession>
<keyword evidence="2 4" id="KW-0732">Signal</keyword>
<dbReference type="EMBL" id="DS796191">
    <property type="protein sequence ID" value="EEC10413.1"/>
    <property type="molecule type" value="Genomic_DNA"/>
</dbReference>
<feature type="domain" description="LRRCT" evidence="5">
    <location>
        <begin position="267"/>
        <end position="312"/>
    </location>
</feature>
<dbReference type="InterPro" id="IPR000483">
    <property type="entry name" value="Cys-rich_flank_reg_C"/>
</dbReference>
<organism>
    <name type="scientific">Ixodes scapularis</name>
    <name type="common">Black-legged tick</name>
    <name type="synonym">Deer tick</name>
    <dbReference type="NCBI Taxonomy" id="6945"/>
    <lineage>
        <taxon>Eukaryota</taxon>
        <taxon>Metazoa</taxon>
        <taxon>Ecdysozoa</taxon>
        <taxon>Arthropoda</taxon>
        <taxon>Chelicerata</taxon>
        <taxon>Arachnida</taxon>
        <taxon>Acari</taxon>
        <taxon>Parasitiformes</taxon>
        <taxon>Ixodida</taxon>
        <taxon>Ixodoidea</taxon>
        <taxon>Ixodidae</taxon>
        <taxon>Ixodinae</taxon>
        <taxon>Ixodes</taxon>
    </lineage>
</organism>
<evidence type="ECO:0007829" key="9">
    <source>
        <dbReference type="PeptideAtlas" id="B7PUZ1"/>
    </source>
</evidence>
<evidence type="ECO:0000256" key="2">
    <source>
        <dbReference type="ARBA" id="ARBA00022729"/>
    </source>
</evidence>
<evidence type="ECO:0000256" key="1">
    <source>
        <dbReference type="ARBA" id="ARBA00022614"/>
    </source>
</evidence>
<evidence type="ECO:0000259" key="5">
    <source>
        <dbReference type="SMART" id="SM00082"/>
    </source>
</evidence>
<dbReference type="SMART" id="SM00082">
    <property type="entry name" value="LRRCT"/>
    <property type="match status" value="1"/>
</dbReference>
<dbReference type="PaxDb" id="6945-B7PUZ1"/>
<gene>
    <name evidence="7" type="primary">8031730</name>
    <name evidence="6" type="ORF">IscW_ISCW019331</name>
</gene>
<feature type="signal peptide" evidence="4">
    <location>
        <begin position="1"/>
        <end position="23"/>
    </location>
</feature>
<evidence type="ECO:0000313" key="8">
    <source>
        <dbReference type="Proteomes" id="UP000001555"/>
    </source>
</evidence>
<feature type="chain" id="PRO_5010826421" evidence="4">
    <location>
        <begin position="24"/>
        <end position="315"/>
    </location>
</feature>
<keyword evidence="3" id="KW-0677">Repeat</keyword>
<evidence type="ECO:0000313" key="6">
    <source>
        <dbReference type="EMBL" id="EEC10413.1"/>
    </source>
</evidence>
<dbReference type="KEGG" id="isc:8031730"/>
<evidence type="ECO:0000256" key="4">
    <source>
        <dbReference type="SAM" id="SignalP"/>
    </source>
</evidence>
<dbReference type="Gene3D" id="3.80.10.10">
    <property type="entry name" value="Ribonuclease Inhibitor"/>
    <property type="match status" value="1"/>
</dbReference>
<keyword evidence="8" id="KW-1185">Reference proteome</keyword>
<protein>
    <submittedName>
        <fullName evidence="6 7">Secreted protein, putative</fullName>
    </submittedName>
</protein>
<proteinExistence type="evidence at protein level"/>
<dbReference type="OrthoDB" id="6484892at2759"/>
<keyword evidence="9" id="KW-1267">Proteomics identification</keyword>
<name>B7PUZ1_IXOSC</name>
<dbReference type="InterPro" id="IPR052286">
    <property type="entry name" value="Wnt_signaling_inhibitor"/>
</dbReference>
<dbReference type="EnsemblMetazoa" id="ISCW019331-RA">
    <property type="protein sequence ID" value="ISCW019331-PA"/>
    <property type="gene ID" value="ISCW019331"/>
</dbReference>